<keyword evidence="2" id="KW-1185">Reference proteome</keyword>
<organism evidence="1 2">
    <name type="scientific">Cellulomonas carbonis T26</name>
    <dbReference type="NCBI Taxonomy" id="947969"/>
    <lineage>
        <taxon>Bacteria</taxon>
        <taxon>Bacillati</taxon>
        <taxon>Actinomycetota</taxon>
        <taxon>Actinomycetes</taxon>
        <taxon>Micrococcales</taxon>
        <taxon>Cellulomonadaceae</taxon>
        <taxon>Cellulomonas</taxon>
    </lineage>
</organism>
<gene>
    <name evidence="1" type="ORF">N868_05470</name>
</gene>
<sequence length="184" mass="18518">MHSTNTLLRSLHDLGAAAWFGGNLMGAIGLNGASESVSDPSDRLRTASVGWAKWAPVNMAAIGAHLVGGAGLLLANKGRLAGQEGVASSTVAKAALTVAALGTTAYNGVLGAKIAQAGRAPADSAVTPSPGTPDDVAAAQRQQKVLQWITPALVGAVVVLGAQQGELQRPEQVKKGILGRFLPS</sequence>
<comment type="caution">
    <text evidence="1">The sequence shown here is derived from an EMBL/GenBank/DDBJ whole genome shotgun (WGS) entry which is preliminary data.</text>
</comment>
<evidence type="ECO:0008006" key="3">
    <source>
        <dbReference type="Google" id="ProtNLM"/>
    </source>
</evidence>
<evidence type="ECO:0000313" key="2">
    <source>
        <dbReference type="Proteomes" id="UP000029839"/>
    </source>
</evidence>
<reference evidence="1 2" key="1">
    <citation type="submission" date="2013-08" db="EMBL/GenBank/DDBJ databases">
        <title>Genome sequencing of Cellulomonas carbonis T26.</title>
        <authorList>
            <person name="Chen F."/>
            <person name="Li Y."/>
            <person name="Wang G."/>
        </authorList>
    </citation>
    <scope>NUCLEOTIDE SEQUENCE [LARGE SCALE GENOMIC DNA]</scope>
    <source>
        <strain evidence="1 2">T26</strain>
    </source>
</reference>
<dbReference type="RefSeq" id="WP_043604432.1">
    <property type="nucleotide sequence ID" value="NZ_AXCY01000018.1"/>
</dbReference>
<evidence type="ECO:0000313" key="1">
    <source>
        <dbReference type="EMBL" id="KGM11577.1"/>
    </source>
</evidence>
<reference evidence="1 2" key="2">
    <citation type="journal article" date="2015" name="Stand. Genomic Sci.">
        <title>Draft genome sequence of Cellulomonas carbonis T26(T) and comparative analysis of six Cellulomonas genomes.</title>
        <authorList>
            <person name="Zhuang W."/>
            <person name="Zhang S."/>
            <person name="Xia X."/>
            <person name="Wang G."/>
        </authorList>
    </citation>
    <scope>NUCLEOTIDE SEQUENCE [LARGE SCALE GENOMIC DNA]</scope>
    <source>
        <strain evidence="1 2">T26</strain>
    </source>
</reference>
<name>A0A0A0BV41_9CELL</name>
<protein>
    <recommendedName>
        <fullName evidence="3">ABC-type Mn/Zn transport systems, ATPase component</fullName>
    </recommendedName>
</protein>
<dbReference type="OrthoDB" id="5181921at2"/>
<dbReference type="EMBL" id="AXCY01000018">
    <property type="protein sequence ID" value="KGM11577.1"/>
    <property type="molecule type" value="Genomic_DNA"/>
</dbReference>
<dbReference type="AlphaFoldDB" id="A0A0A0BV41"/>
<accession>A0A0A0BV41</accession>
<dbReference type="Proteomes" id="UP000029839">
    <property type="component" value="Unassembled WGS sequence"/>
</dbReference>
<proteinExistence type="predicted"/>